<accession>A0A1M7U7A7</accession>
<dbReference type="RefSeq" id="WP_072918724.1">
    <property type="nucleotide sequence ID" value="NZ_FRDM01000012.1"/>
</dbReference>
<gene>
    <name evidence="3" type="ORF">SAMN05660350_02709</name>
</gene>
<dbReference type="EMBL" id="FRDM01000012">
    <property type="protein sequence ID" value="SHN78901.1"/>
    <property type="molecule type" value="Genomic_DNA"/>
</dbReference>
<dbReference type="OrthoDB" id="9860473at2"/>
<feature type="region of interest" description="Disordered" evidence="1">
    <location>
        <begin position="45"/>
        <end position="74"/>
    </location>
</feature>
<reference evidence="3 4" key="1">
    <citation type="submission" date="2016-12" db="EMBL/GenBank/DDBJ databases">
        <authorList>
            <person name="Song W.-J."/>
            <person name="Kurnit D.M."/>
        </authorList>
    </citation>
    <scope>NUCLEOTIDE SEQUENCE [LARGE SCALE GENOMIC DNA]</scope>
    <source>
        <strain evidence="3 4">DSM 43162</strain>
    </source>
</reference>
<proteinExistence type="predicted"/>
<evidence type="ECO:0000313" key="3">
    <source>
        <dbReference type="EMBL" id="SHN78901.1"/>
    </source>
</evidence>
<organism evidence="3 4">
    <name type="scientific">Geodermatophilus obscurus</name>
    <dbReference type="NCBI Taxonomy" id="1861"/>
    <lineage>
        <taxon>Bacteria</taxon>
        <taxon>Bacillati</taxon>
        <taxon>Actinomycetota</taxon>
        <taxon>Actinomycetes</taxon>
        <taxon>Geodermatophilales</taxon>
        <taxon>Geodermatophilaceae</taxon>
        <taxon>Geodermatophilus</taxon>
    </lineage>
</organism>
<protein>
    <submittedName>
        <fullName evidence="3">Uncharacterized protein</fullName>
    </submittedName>
</protein>
<feature type="transmembrane region" description="Helical" evidence="2">
    <location>
        <begin position="6"/>
        <end position="26"/>
    </location>
</feature>
<evidence type="ECO:0000313" key="4">
    <source>
        <dbReference type="Proteomes" id="UP000184428"/>
    </source>
</evidence>
<evidence type="ECO:0000256" key="1">
    <source>
        <dbReference type="SAM" id="MobiDB-lite"/>
    </source>
</evidence>
<keyword evidence="2" id="KW-0472">Membrane</keyword>
<sequence length="74" mass="8201">MLVFLLAVFTPLVLLTAGFLLGVIWLRDEYARLTALREEITQKSATMQQLAHDRDAGSKARGESPPTGRHHRAG</sequence>
<name>A0A1M7U7A7_9ACTN</name>
<keyword evidence="2" id="KW-1133">Transmembrane helix</keyword>
<dbReference type="AlphaFoldDB" id="A0A1M7U7A7"/>
<keyword evidence="2" id="KW-0812">Transmembrane</keyword>
<evidence type="ECO:0000256" key="2">
    <source>
        <dbReference type="SAM" id="Phobius"/>
    </source>
</evidence>
<feature type="compositionally biased region" description="Basic and acidic residues" evidence="1">
    <location>
        <begin position="51"/>
        <end position="62"/>
    </location>
</feature>
<dbReference type="Proteomes" id="UP000184428">
    <property type="component" value="Unassembled WGS sequence"/>
</dbReference>